<evidence type="ECO:0000256" key="1">
    <source>
        <dbReference type="SAM" id="MobiDB-lite"/>
    </source>
</evidence>
<protein>
    <recommendedName>
        <fullName evidence="2">Mos1 transposase HTH domain-containing protein</fullName>
    </recommendedName>
</protein>
<dbReference type="InterPro" id="IPR041426">
    <property type="entry name" value="Mos1_HTH"/>
</dbReference>
<evidence type="ECO:0000313" key="4">
    <source>
        <dbReference type="Proteomes" id="UP000499080"/>
    </source>
</evidence>
<dbReference type="Gene3D" id="1.10.10.1450">
    <property type="match status" value="1"/>
</dbReference>
<name>A0A4Y2IEJ2_ARAVE</name>
<gene>
    <name evidence="3" type="ORF">AVEN_242323_1</name>
</gene>
<dbReference type="Pfam" id="PF17906">
    <property type="entry name" value="HTH_48"/>
    <property type="match status" value="1"/>
</dbReference>
<organism evidence="3 4">
    <name type="scientific">Araneus ventricosus</name>
    <name type="common">Orbweaver spider</name>
    <name type="synonym">Epeira ventricosa</name>
    <dbReference type="NCBI Taxonomy" id="182803"/>
    <lineage>
        <taxon>Eukaryota</taxon>
        <taxon>Metazoa</taxon>
        <taxon>Ecdysozoa</taxon>
        <taxon>Arthropoda</taxon>
        <taxon>Chelicerata</taxon>
        <taxon>Arachnida</taxon>
        <taxon>Araneae</taxon>
        <taxon>Araneomorphae</taxon>
        <taxon>Entelegynae</taxon>
        <taxon>Araneoidea</taxon>
        <taxon>Araneidae</taxon>
        <taxon>Araneus</taxon>
    </lineage>
</organism>
<proteinExistence type="predicted"/>
<accession>A0A4Y2IEJ2</accession>
<comment type="caution">
    <text evidence="3">The sequence shown here is derived from an EMBL/GenBank/DDBJ whole genome shotgun (WGS) entry which is preliminary data.</text>
</comment>
<dbReference type="Proteomes" id="UP000499080">
    <property type="component" value="Unassembled WGS sequence"/>
</dbReference>
<feature type="domain" description="Mos1 transposase HTH" evidence="2">
    <location>
        <begin position="83"/>
        <end position="120"/>
    </location>
</feature>
<sequence>MSSIDFSSSPGPSGCDSKDKLQVRPGAYALANVFGDNRRKRDYQYVGVCHQYDAEDGGAKGCQITEKIHDVVIGDRRVRRQRVLKGKMAHETKANLDKHYGDSAYSIRSVYYWFDTFRNGPMSTCPSELSRRPVEIAIQAANSLKKSMV</sequence>
<feature type="region of interest" description="Disordered" evidence="1">
    <location>
        <begin position="1"/>
        <end position="20"/>
    </location>
</feature>
<dbReference type="AlphaFoldDB" id="A0A4Y2IEJ2"/>
<keyword evidence="4" id="KW-1185">Reference proteome</keyword>
<evidence type="ECO:0000313" key="3">
    <source>
        <dbReference type="EMBL" id="GBM76075.1"/>
    </source>
</evidence>
<dbReference type="OrthoDB" id="6781784at2759"/>
<reference evidence="3 4" key="1">
    <citation type="journal article" date="2019" name="Sci. Rep.">
        <title>Orb-weaving spider Araneus ventricosus genome elucidates the spidroin gene catalogue.</title>
        <authorList>
            <person name="Kono N."/>
            <person name="Nakamura H."/>
            <person name="Ohtoshi R."/>
            <person name="Moran D.A.P."/>
            <person name="Shinohara A."/>
            <person name="Yoshida Y."/>
            <person name="Fujiwara M."/>
            <person name="Mori M."/>
            <person name="Tomita M."/>
            <person name="Arakawa K."/>
        </authorList>
    </citation>
    <scope>NUCLEOTIDE SEQUENCE [LARGE SCALE GENOMIC DNA]</scope>
</reference>
<dbReference type="EMBL" id="BGPR01002597">
    <property type="protein sequence ID" value="GBM76075.1"/>
    <property type="molecule type" value="Genomic_DNA"/>
</dbReference>
<evidence type="ECO:0000259" key="2">
    <source>
        <dbReference type="Pfam" id="PF17906"/>
    </source>
</evidence>